<evidence type="ECO:0000313" key="14">
    <source>
        <dbReference type="Proteomes" id="UP000281474"/>
    </source>
</evidence>
<feature type="domain" description="TonB-dependent receptor plug" evidence="12">
    <location>
        <begin position="56"/>
        <end position="166"/>
    </location>
</feature>
<evidence type="ECO:0000256" key="4">
    <source>
        <dbReference type="ARBA" id="ARBA00022692"/>
    </source>
</evidence>
<keyword evidence="14" id="KW-1185">Reference proteome</keyword>
<dbReference type="GO" id="GO:0009279">
    <property type="term" value="C:cell outer membrane"/>
    <property type="evidence" value="ECO:0007669"/>
    <property type="project" value="UniProtKB-SubCell"/>
</dbReference>
<evidence type="ECO:0000256" key="6">
    <source>
        <dbReference type="ARBA" id="ARBA00023136"/>
    </source>
</evidence>
<dbReference type="PANTHER" id="PTHR47234:SF2">
    <property type="entry name" value="TONB-DEPENDENT RECEPTOR"/>
    <property type="match status" value="1"/>
</dbReference>
<keyword evidence="6 8" id="KW-0472">Membrane</keyword>
<evidence type="ECO:0000256" key="7">
    <source>
        <dbReference type="ARBA" id="ARBA00023237"/>
    </source>
</evidence>
<dbReference type="InterPro" id="IPR000531">
    <property type="entry name" value="Beta-barrel_TonB"/>
</dbReference>
<proteinExistence type="inferred from homology"/>
<reference evidence="13 14" key="1">
    <citation type="submission" date="2018-09" db="EMBL/GenBank/DDBJ databases">
        <title>Phylogeny of the Shewanellaceae, and recommendation for two new genera, Pseudoshewanella and Parashewanella.</title>
        <authorList>
            <person name="Wang G."/>
        </authorList>
    </citation>
    <scope>NUCLEOTIDE SEQUENCE [LARGE SCALE GENOMIC DNA]</scope>
    <source>
        <strain evidence="13 14">C51</strain>
    </source>
</reference>
<dbReference type="SUPFAM" id="SSF56935">
    <property type="entry name" value="Porins"/>
    <property type="match status" value="1"/>
</dbReference>
<keyword evidence="4 8" id="KW-0812">Transmembrane</keyword>
<keyword evidence="3 8" id="KW-1134">Transmembrane beta strand</keyword>
<comment type="similarity">
    <text evidence="8 9">Belongs to the TonB-dependent receptor family.</text>
</comment>
<evidence type="ECO:0000256" key="9">
    <source>
        <dbReference type="RuleBase" id="RU003357"/>
    </source>
</evidence>
<evidence type="ECO:0000256" key="5">
    <source>
        <dbReference type="ARBA" id="ARBA00023077"/>
    </source>
</evidence>
<dbReference type="Pfam" id="PF00593">
    <property type="entry name" value="TonB_dep_Rec_b-barrel"/>
    <property type="match status" value="1"/>
</dbReference>
<dbReference type="Pfam" id="PF07715">
    <property type="entry name" value="Plug"/>
    <property type="match status" value="1"/>
</dbReference>
<accession>A0A3L8PVM6</accession>
<keyword evidence="13" id="KW-0675">Receptor</keyword>
<dbReference type="PANTHER" id="PTHR47234">
    <property type="match status" value="1"/>
</dbReference>
<dbReference type="EMBL" id="QZEI01000070">
    <property type="protein sequence ID" value="RLV58478.1"/>
    <property type="molecule type" value="Genomic_DNA"/>
</dbReference>
<dbReference type="PROSITE" id="PS52016">
    <property type="entry name" value="TONB_DEPENDENT_REC_3"/>
    <property type="match status" value="1"/>
</dbReference>
<comment type="subcellular location">
    <subcellularLocation>
        <location evidence="1 8">Cell outer membrane</location>
        <topology evidence="1 8">Multi-pass membrane protein</topology>
    </subcellularLocation>
</comment>
<dbReference type="Proteomes" id="UP000281474">
    <property type="component" value="Unassembled WGS sequence"/>
</dbReference>
<keyword evidence="10" id="KW-0732">Signal</keyword>
<dbReference type="RefSeq" id="WP_121840214.1">
    <property type="nucleotide sequence ID" value="NZ_ML014819.1"/>
</dbReference>
<sequence length="944" mass="103601">MQANSKLAKAVHLALISSAAIATSIITISANAANDGSDNVERIQVTGSRIQRTDLETANPIKEFSAADIERTGVSTVSEFLRTNAAAGGFNESSTLSQAAGASSVGLRGLSSDYTLILLNGHRLPKNTAGGIFTDVNQIPIAAVQRIDVLPDGASAIYGSDAVAGVINIITKKDMEGVKTSVKYGAASDHFDGNELNASIVAGASNDDTNILFAAETLKRDPIEASDREMGKTAFIPGKEGGEGRSNFGIPGYINIDSMINPDAPDDAKDKRYDNAAKGIGRRPWANCPPQDTVVDKDGRGVCKFDFAPYYQLQPSSNRQSIYTQITHQATDNLSLTGEFRFTRAYTLTSNAPAPGLIDVSQSPFLEDFLKNARPDDWNEILPLIQNPDPLNKDWKQEAFIDVGRRYLDFPNRQKDNTNQTFEAVLTANYDINDNWGADWTIGHSRLSNEQVGAGGQLLREQLEKAFNSPNSKLNPFVQNNCNSKDLKSLCDSLQASIFRKGEYTIDFSTLTVSGHTGLELPGGEVGVAVGLDTRKEDYQDRSDPASVGRQVIGGAGSNGGGQYENKAAFIELSLPVIEKMDVNVAARYDKADWKINNANKATYSAKVSYRPIDDLLLRASYGTGFKAPNLGDLFTSVSQGVNRAKDSKYCKDNNISFDKCPFEEINSRSGGNPDLKPETSKTYNIGAVYQVTDALSASIDYWNLNVKDIIGSLSTQEILNEEANGNETAINLVKRAPNGRLSGVSNDYFVLSNLQNLSENNTTGLSYNFNWRSEIETGDISANLNIEQYLKRESQSSATQPLCDSIKDNAARKYRVNGNVSYGMDDLNVSLNMRFLPSFNSYNQRNTFEKTCELLGYYGVETEEKNDKTVVTDPGKPQRIASYLQFDVTSTYHFMPDNSVTFGIRNIFNRQPVFSEPDNWPFYDQDVYDNVGRFIYLQLDSKF</sequence>
<comment type="caution">
    <text evidence="13">The sequence shown here is derived from an EMBL/GenBank/DDBJ whole genome shotgun (WGS) entry which is preliminary data.</text>
</comment>
<feature type="chain" id="PRO_5017984995" evidence="10">
    <location>
        <begin position="33"/>
        <end position="944"/>
    </location>
</feature>
<feature type="signal peptide" evidence="10">
    <location>
        <begin position="1"/>
        <end position="32"/>
    </location>
</feature>
<keyword evidence="5 9" id="KW-0798">TonB box</keyword>
<keyword evidence="7 8" id="KW-0998">Cell outer membrane</keyword>
<evidence type="ECO:0000256" key="1">
    <source>
        <dbReference type="ARBA" id="ARBA00004571"/>
    </source>
</evidence>
<evidence type="ECO:0000256" key="2">
    <source>
        <dbReference type="ARBA" id="ARBA00022448"/>
    </source>
</evidence>
<dbReference type="Gene3D" id="2.40.170.20">
    <property type="entry name" value="TonB-dependent receptor, beta-barrel domain"/>
    <property type="match status" value="1"/>
</dbReference>
<evidence type="ECO:0000313" key="13">
    <source>
        <dbReference type="EMBL" id="RLV58478.1"/>
    </source>
</evidence>
<dbReference type="OrthoDB" id="176248at2"/>
<dbReference type="InterPro" id="IPR039426">
    <property type="entry name" value="TonB-dep_rcpt-like"/>
</dbReference>
<feature type="domain" description="TonB-dependent receptor-like beta-barrel" evidence="11">
    <location>
        <begin position="405"/>
        <end position="908"/>
    </location>
</feature>
<dbReference type="InterPro" id="IPR037066">
    <property type="entry name" value="Plug_dom_sf"/>
</dbReference>
<dbReference type="InterPro" id="IPR036942">
    <property type="entry name" value="Beta-barrel_TonB_sf"/>
</dbReference>
<dbReference type="InterPro" id="IPR012910">
    <property type="entry name" value="Plug_dom"/>
</dbReference>
<dbReference type="AlphaFoldDB" id="A0A3L8PVM6"/>
<evidence type="ECO:0000256" key="3">
    <source>
        <dbReference type="ARBA" id="ARBA00022452"/>
    </source>
</evidence>
<evidence type="ECO:0000259" key="11">
    <source>
        <dbReference type="Pfam" id="PF00593"/>
    </source>
</evidence>
<evidence type="ECO:0000256" key="10">
    <source>
        <dbReference type="SAM" id="SignalP"/>
    </source>
</evidence>
<protein>
    <submittedName>
        <fullName evidence="13">TonB-dependent receptor</fullName>
    </submittedName>
</protein>
<evidence type="ECO:0000259" key="12">
    <source>
        <dbReference type="Pfam" id="PF07715"/>
    </source>
</evidence>
<name>A0A3L8PVM6_9GAMM</name>
<keyword evidence="2 8" id="KW-0813">Transport</keyword>
<organism evidence="13 14">
    <name type="scientific">Parashewanella curva</name>
    <dbReference type="NCBI Taxonomy" id="2338552"/>
    <lineage>
        <taxon>Bacteria</taxon>
        <taxon>Pseudomonadati</taxon>
        <taxon>Pseudomonadota</taxon>
        <taxon>Gammaproteobacteria</taxon>
        <taxon>Alteromonadales</taxon>
        <taxon>Shewanellaceae</taxon>
        <taxon>Parashewanella</taxon>
    </lineage>
</organism>
<evidence type="ECO:0000256" key="8">
    <source>
        <dbReference type="PROSITE-ProRule" id="PRU01360"/>
    </source>
</evidence>
<dbReference type="Gene3D" id="2.170.130.10">
    <property type="entry name" value="TonB-dependent receptor, plug domain"/>
    <property type="match status" value="1"/>
</dbReference>
<gene>
    <name evidence="13" type="ORF">D5018_17155</name>
</gene>